<dbReference type="InterPro" id="IPR004675">
    <property type="entry name" value="AhpD_core"/>
</dbReference>
<proteinExistence type="predicted"/>
<evidence type="ECO:0000259" key="1">
    <source>
        <dbReference type="Pfam" id="PF02627"/>
    </source>
</evidence>
<organism evidence="2 3">
    <name type="scientific">Vogesella aquatica</name>
    <dbReference type="NCBI Taxonomy" id="2984206"/>
    <lineage>
        <taxon>Bacteria</taxon>
        <taxon>Pseudomonadati</taxon>
        <taxon>Pseudomonadota</taxon>
        <taxon>Betaproteobacteria</taxon>
        <taxon>Neisseriales</taxon>
        <taxon>Chromobacteriaceae</taxon>
        <taxon>Vogesella</taxon>
    </lineage>
</organism>
<protein>
    <submittedName>
        <fullName evidence="2">Carboxymuconolactone decarboxylase family protein</fullName>
    </submittedName>
</protein>
<dbReference type="RefSeq" id="WP_272751771.1">
    <property type="nucleotide sequence ID" value="NZ_JAQQLF010000010.1"/>
</dbReference>
<dbReference type="InterPro" id="IPR003779">
    <property type="entry name" value="CMD-like"/>
</dbReference>
<dbReference type="InterPro" id="IPR029032">
    <property type="entry name" value="AhpD-like"/>
</dbReference>
<evidence type="ECO:0000313" key="3">
    <source>
        <dbReference type="Proteomes" id="UP001219956"/>
    </source>
</evidence>
<sequence>MRIDYFALATPAMKILMAQESYLHEQFARSDTLTLAVWELVKLRVSQINQCAFCLDLHSNEAREGGESYTRMIGLSAWRDMPIYSSTERAALSWAELVTSGQRIEDQHFDDAKATLGEQAVVDLTIAVNAINSWNRLVKAFKPEVASHNKPR</sequence>
<reference evidence="2 3" key="1">
    <citation type="submission" date="2023-01" db="EMBL/GenBank/DDBJ databases">
        <title>Novel species of the genus Vogesella isolated from rivers.</title>
        <authorList>
            <person name="Lu H."/>
        </authorList>
    </citation>
    <scope>NUCLEOTIDE SEQUENCE [LARGE SCALE GENOMIC DNA]</scope>
    <source>
        <strain evidence="2 3">DC21W</strain>
    </source>
</reference>
<dbReference type="PANTHER" id="PTHR34846:SF10">
    <property type="entry name" value="CYTOPLASMIC PROTEIN"/>
    <property type="match status" value="1"/>
</dbReference>
<evidence type="ECO:0000313" key="2">
    <source>
        <dbReference type="EMBL" id="MDC7717454.1"/>
    </source>
</evidence>
<dbReference type="SUPFAM" id="SSF69118">
    <property type="entry name" value="AhpD-like"/>
    <property type="match status" value="1"/>
</dbReference>
<keyword evidence="3" id="KW-1185">Reference proteome</keyword>
<accession>A0ABT5J0T9</accession>
<comment type="caution">
    <text evidence="2">The sequence shown here is derived from an EMBL/GenBank/DDBJ whole genome shotgun (WGS) entry which is preliminary data.</text>
</comment>
<name>A0ABT5J0T9_9NEIS</name>
<dbReference type="PANTHER" id="PTHR34846">
    <property type="entry name" value="4-CARBOXYMUCONOLACTONE DECARBOXYLASE FAMILY PROTEIN (AFU_ORTHOLOGUE AFUA_6G11590)"/>
    <property type="match status" value="1"/>
</dbReference>
<feature type="domain" description="Carboxymuconolactone decarboxylase-like" evidence="1">
    <location>
        <begin position="23"/>
        <end position="96"/>
    </location>
</feature>
<dbReference type="Proteomes" id="UP001219956">
    <property type="component" value="Unassembled WGS sequence"/>
</dbReference>
<dbReference type="Pfam" id="PF02627">
    <property type="entry name" value="CMD"/>
    <property type="match status" value="1"/>
</dbReference>
<gene>
    <name evidence="2" type="ORF">PQU95_09545</name>
</gene>
<dbReference type="Gene3D" id="1.20.1290.10">
    <property type="entry name" value="AhpD-like"/>
    <property type="match status" value="1"/>
</dbReference>
<dbReference type="EMBL" id="JAQQLF010000010">
    <property type="protein sequence ID" value="MDC7717454.1"/>
    <property type="molecule type" value="Genomic_DNA"/>
</dbReference>
<dbReference type="NCBIfam" id="TIGR00778">
    <property type="entry name" value="ahpD_dom"/>
    <property type="match status" value="1"/>
</dbReference>